<gene>
    <name evidence="2" type="ORF">JI435_065170</name>
</gene>
<protein>
    <submittedName>
        <fullName evidence="2">Uncharacterized protein</fullName>
    </submittedName>
</protein>
<name>A0A7U2F9W4_PHANO</name>
<reference evidence="3" key="1">
    <citation type="journal article" date="2021" name="BMC Genomics">
        <title>Chromosome-level genome assembly and manually-curated proteome of model necrotroph Parastagonospora nodorum Sn15 reveals a genome-wide trove of candidate effector homologs, and redundancy of virulence-related functions within an accessory chromosome.</title>
        <authorList>
            <person name="Bertazzoni S."/>
            <person name="Jones D.A.B."/>
            <person name="Phan H.T."/>
            <person name="Tan K.-C."/>
            <person name="Hane J.K."/>
        </authorList>
    </citation>
    <scope>NUCLEOTIDE SEQUENCE [LARGE SCALE GENOMIC DNA]</scope>
    <source>
        <strain evidence="3">SN15 / ATCC MYA-4574 / FGSC 10173)</strain>
    </source>
</reference>
<feature type="region of interest" description="Disordered" evidence="1">
    <location>
        <begin position="341"/>
        <end position="382"/>
    </location>
</feature>
<dbReference type="VEuPathDB" id="FungiDB:JI435_065170"/>
<organism evidence="2 3">
    <name type="scientific">Phaeosphaeria nodorum (strain SN15 / ATCC MYA-4574 / FGSC 10173)</name>
    <name type="common">Glume blotch fungus</name>
    <name type="synonym">Parastagonospora nodorum</name>
    <dbReference type="NCBI Taxonomy" id="321614"/>
    <lineage>
        <taxon>Eukaryota</taxon>
        <taxon>Fungi</taxon>
        <taxon>Dikarya</taxon>
        <taxon>Ascomycota</taxon>
        <taxon>Pezizomycotina</taxon>
        <taxon>Dothideomycetes</taxon>
        <taxon>Pleosporomycetidae</taxon>
        <taxon>Pleosporales</taxon>
        <taxon>Pleosporineae</taxon>
        <taxon>Phaeosphaeriaceae</taxon>
        <taxon>Parastagonospora</taxon>
    </lineage>
</organism>
<keyword evidence="3" id="KW-1185">Reference proteome</keyword>
<dbReference type="EMBL" id="CP069031">
    <property type="protein sequence ID" value="QRC99185.1"/>
    <property type="molecule type" value="Genomic_DNA"/>
</dbReference>
<sequence length="382" mass="42243">MRLKTLNGAPLPQHLDFGEDALIGVTKCDAFVITSEIEPTDTASVAKWRHIRVDNSRLRTGWSQPYLPGSARKLGDEANSIIPHIEETSTFPEFESTRNDTTMDFEESSMSDPFLEHSLVFHDTLLSSQVALDTVADETISSSSFLTTSFGTSVSEPSSLNRTDGQILILQVSPKMLITPLGSMPSAQHLRHIYPQTPTPNVLCVLMAPPERREVYIRRGGYNMDLYEITVADDTSSGFKVTFWIRPPRESNNEQSNTQEPLLQILENLHVGDTLLLRNIALTSFRDTVHGQSLNPSIARARTTIDVLMKSTGVTIGKIEGLPEPVVQAFQRVKRWARTHVAAAEGGSRKRRGTSTGHNTPGKRRLASSRNGELLPPDTFPG</sequence>
<evidence type="ECO:0000313" key="3">
    <source>
        <dbReference type="Proteomes" id="UP000663193"/>
    </source>
</evidence>
<dbReference type="Proteomes" id="UP000663193">
    <property type="component" value="Chromosome 9"/>
</dbReference>
<accession>A0A7U2F9W4</accession>
<proteinExistence type="predicted"/>
<evidence type="ECO:0000313" key="2">
    <source>
        <dbReference type="EMBL" id="QRC99185.1"/>
    </source>
</evidence>
<evidence type="ECO:0000256" key="1">
    <source>
        <dbReference type="SAM" id="MobiDB-lite"/>
    </source>
</evidence>
<dbReference type="AlphaFoldDB" id="A0A7U2F9W4"/>
<dbReference type="OrthoDB" id="5378679at2759"/>